<feature type="compositionally biased region" description="Low complexity" evidence="1">
    <location>
        <begin position="1"/>
        <end position="19"/>
    </location>
</feature>
<dbReference type="SUPFAM" id="SSF49785">
    <property type="entry name" value="Galactose-binding domain-like"/>
    <property type="match status" value="1"/>
</dbReference>
<evidence type="ECO:0000259" key="2">
    <source>
        <dbReference type="Pfam" id="PF00754"/>
    </source>
</evidence>
<dbReference type="Pfam" id="PF00754">
    <property type="entry name" value="F5_F8_type_C"/>
    <property type="match status" value="1"/>
</dbReference>
<feature type="domain" description="F5/8 type C" evidence="2">
    <location>
        <begin position="92"/>
        <end position="203"/>
    </location>
</feature>
<evidence type="ECO:0000313" key="3">
    <source>
        <dbReference type="EMBL" id="KAK8743344.1"/>
    </source>
</evidence>
<dbReference type="InterPro" id="IPR008979">
    <property type="entry name" value="Galactose-bd-like_sf"/>
</dbReference>
<dbReference type="GO" id="GO:0005929">
    <property type="term" value="C:cilium"/>
    <property type="evidence" value="ECO:0007669"/>
    <property type="project" value="TreeGrafter"/>
</dbReference>
<protein>
    <recommendedName>
        <fullName evidence="2">F5/8 type C domain-containing protein</fullName>
    </recommendedName>
</protein>
<feature type="compositionally biased region" description="Low complexity" evidence="1">
    <location>
        <begin position="243"/>
        <end position="260"/>
    </location>
</feature>
<keyword evidence="4" id="KW-1185">Reference proteome</keyword>
<comment type="caution">
    <text evidence="3">The sequence shown here is derived from an EMBL/GenBank/DDBJ whole genome shotgun (WGS) entry which is preliminary data.</text>
</comment>
<dbReference type="InterPro" id="IPR033558">
    <property type="entry name" value="IFT25"/>
</dbReference>
<dbReference type="EMBL" id="JARKIK010000025">
    <property type="protein sequence ID" value="KAK8743344.1"/>
    <property type="molecule type" value="Genomic_DNA"/>
</dbReference>
<dbReference type="Proteomes" id="UP001445076">
    <property type="component" value="Unassembled WGS sequence"/>
</dbReference>
<evidence type="ECO:0000256" key="1">
    <source>
        <dbReference type="SAM" id="MobiDB-lite"/>
    </source>
</evidence>
<name>A0AAW0XUI1_CHEQU</name>
<dbReference type="GO" id="GO:0005813">
    <property type="term" value="C:centrosome"/>
    <property type="evidence" value="ECO:0007669"/>
    <property type="project" value="TreeGrafter"/>
</dbReference>
<feature type="compositionally biased region" description="Acidic residues" evidence="1">
    <location>
        <begin position="261"/>
        <end position="272"/>
    </location>
</feature>
<sequence length="293" mass="31824">GTSLSSSSGGESNSGFLESPESPTPGSPLFSPQLEDRLRHSVSCFRRLLRSSSRAHTATSLSYRIRHSRYCGCSSGHSIDNIEMVDAKVMYASSQDPTFPPSAMLDGRPDTFWASSGLFPQVVVLTLPGLTSVDSLTILAYNVRKVSVARSIKTQPTDFEEVVQTELPHDEGKLQNSVLSSDQITAAHLRITIVEGHDHFCSVHKVSVAGSVGQGYGADHPAPNLTKVKTEHPPAVPNPPVQQRPRSPVQVDPKADSLSVVDDDEDEEEETEVLPPTTYIQEMVEDIGDDEDF</sequence>
<dbReference type="PANTHER" id="PTHR33906:SF1">
    <property type="entry name" value="INTRAFLAGELLAR TRANSPORT PROTEIN 25 HOMOLOG"/>
    <property type="match status" value="1"/>
</dbReference>
<dbReference type="AlphaFoldDB" id="A0AAW0XUI1"/>
<dbReference type="GO" id="GO:0042073">
    <property type="term" value="P:intraciliary transport"/>
    <property type="evidence" value="ECO:0007669"/>
    <property type="project" value="InterPro"/>
</dbReference>
<accession>A0AAW0XUI1</accession>
<organism evidence="3 4">
    <name type="scientific">Cherax quadricarinatus</name>
    <name type="common">Australian red claw crayfish</name>
    <dbReference type="NCBI Taxonomy" id="27406"/>
    <lineage>
        <taxon>Eukaryota</taxon>
        <taxon>Metazoa</taxon>
        <taxon>Ecdysozoa</taxon>
        <taxon>Arthropoda</taxon>
        <taxon>Crustacea</taxon>
        <taxon>Multicrustacea</taxon>
        <taxon>Malacostraca</taxon>
        <taxon>Eumalacostraca</taxon>
        <taxon>Eucarida</taxon>
        <taxon>Decapoda</taxon>
        <taxon>Pleocyemata</taxon>
        <taxon>Astacidea</taxon>
        <taxon>Parastacoidea</taxon>
        <taxon>Parastacidae</taxon>
        <taxon>Cherax</taxon>
    </lineage>
</organism>
<proteinExistence type="predicted"/>
<feature type="region of interest" description="Disordered" evidence="1">
    <location>
        <begin position="1"/>
        <end position="32"/>
    </location>
</feature>
<dbReference type="GO" id="GO:0030992">
    <property type="term" value="C:intraciliary transport particle B"/>
    <property type="evidence" value="ECO:0007669"/>
    <property type="project" value="InterPro"/>
</dbReference>
<dbReference type="InterPro" id="IPR000421">
    <property type="entry name" value="FA58C"/>
</dbReference>
<feature type="region of interest" description="Disordered" evidence="1">
    <location>
        <begin position="214"/>
        <end position="272"/>
    </location>
</feature>
<gene>
    <name evidence="3" type="ORF">OTU49_001385</name>
</gene>
<evidence type="ECO:0000313" key="4">
    <source>
        <dbReference type="Proteomes" id="UP001445076"/>
    </source>
</evidence>
<dbReference type="Gene3D" id="2.60.120.260">
    <property type="entry name" value="Galactose-binding domain-like"/>
    <property type="match status" value="1"/>
</dbReference>
<feature type="non-terminal residue" evidence="3">
    <location>
        <position position="1"/>
    </location>
</feature>
<reference evidence="3 4" key="1">
    <citation type="journal article" date="2024" name="BMC Genomics">
        <title>Genome assembly of redclaw crayfish (Cherax quadricarinatus) provides insights into its immune adaptation and hypoxia tolerance.</title>
        <authorList>
            <person name="Liu Z."/>
            <person name="Zheng J."/>
            <person name="Li H."/>
            <person name="Fang K."/>
            <person name="Wang S."/>
            <person name="He J."/>
            <person name="Zhou D."/>
            <person name="Weng S."/>
            <person name="Chi M."/>
            <person name="Gu Z."/>
            <person name="He J."/>
            <person name="Li F."/>
            <person name="Wang M."/>
        </authorList>
    </citation>
    <scope>NUCLEOTIDE SEQUENCE [LARGE SCALE GENOMIC DNA]</scope>
    <source>
        <strain evidence="3">ZL_2023a</strain>
    </source>
</reference>
<dbReference type="PANTHER" id="PTHR33906">
    <property type="entry name" value="INTRAFLAGELLAR TRANSPORT PROTEIN 25 HOMOLOG"/>
    <property type="match status" value="1"/>
</dbReference>